<evidence type="ECO:0000313" key="6">
    <source>
        <dbReference type="EMBL" id="GJE05005.1"/>
    </source>
</evidence>
<dbReference type="EMBL" id="BPQR01000004">
    <property type="protein sequence ID" value="GJE05005.1"/>
    <property type="molecule type" value="Genomic_DNA"/>
</dbReference>
<dbReference type="InterPro" id="IPR016461">
    <property type="entry name" value="COMT-like"/>
</dbReference>
<feature type="domain" description="O-methyltransferase dimerisation" evidence="5">
    <location>
        <begin position="58"/>
        <end position="133"/>
    </location>
</feature>
<gene>
    <name evidence="6" type="primary">crtF</name>
    <name evidence="6" type="ORF">AOPFMNJM_0299</name>
</gene>
<dbReference type="PANTHER" id="PTHR43712:SF2">
    <property type="entry name" value="O-METHYLTRANSFERASE CICE"/>
    <property type="match status" value="1"/>
</dbReference>
<dbReference type="Proteomes" id="UP001055102">
    <property type="component" value="Unassembled WGS sequence"/>
</dbReference>
<evidence type="ECO:0000313" key="7">
    <source>
        <dbReference type="Proteomes" id="UP001055102"/>
    </source>
</evidence>
<sequence>MARGAALGDRPLRQAGDWRARWRAFRARTIADPRFQRWAAGFLPTRRIARANTRALFDLCAGFTYSQTLFACVRLGLFDLLADGPVAAEALAARMRLAPAAAARLLKAAAALDLVAPLPDGRYALADLGAALIGNPAIDRMIEHHALLYDDLRDPVALLRGEAGPTRLAGYWPYAKGDAAGLTAEAVAPYGGLMAASQALIAEDILEAYPLRRHRSLMDVGGGEGAFLAAAGRAAPGLRVTLFDLPAVAERGGAHLVREGLGERARVVGGSFLTDPLPRDADAISLVRVVHDHDDGAVHTLLRAAFEALPPGGVLILAEPMSGTPGAAPVTDAYFSLYLLAMGSGRCRTVAELTAMLREAGFRHVREVATRRPLLTRVVVSTR</sequence>
<evidence type="ECO:0000259" key="5">
    <source>
        <dbReference type="Pfam" id="PF08100"/>
    </source>
</evidence>
<reference evidence="6" key="1">
    <citation type="journal article" date="2021" name="Front. Microbiol.">
        <title>Comprehensive Comparative Genomics and Phenotyping of Methylobacterium Species.</title>
        <authorList>
            <person name="Alessa O."/>
            <person name="Ogura Y."/>
            <person name="Fujitani Y."/>
            <person name="Takami H."/>
            <person name="Hayashi T."/>
            <person name="Sahin N."/>
            <person name="Tani A."/>
        </authorList>
    </citation>
    <scope>NUCLEOTIDE SEQUENCE</scope>
    <source>
        <strain evidence="6">LMG 23639</strain>
    </source>
</reference>
<dbReference type="Gene3D" id="1.10.287.1350">
    <property type="match status" value="1"/>
</dbReference>
<evidence type="ECO:0000259" key="4">
    <source>
        <dbReference type="Pfam" id="PF00891"/>
    </source>
</evidence>
<keyword evidence="1" id="KW-0489">Methyltransferase</keyword>
<evidence type="ECO:0000256" key="1">
    <source>
        <dbReference type="ARBA" id="ARBA00022603"/>
    </source>
</evidence>
<keyword evidence="2" id="KW-0808">Transferase</keyword>
<dbReference type="Gene3D" id="1.10.10.10">
    <property type="entry name" value="Winged helix-like DNA-binding domain superfamily/Winged helix DNA-binding domain"/>
    <property type="match status" value="1"/>
</dbReference>
<dbReference type="SUPFAM" id="SSF53335">
    <property type="entry name" value="S-adenosyl-L-methionine-dependent methyltransferases"/>
    <property type="match status" value="1"/>
</dbReference>
<dbReference type="Pfam" id="PF00891">
    <property type="entry name" value="Methyltransf_2"/>
    <property type="match status" value="1"/>
</dbReference>
<feature type="domain" description="O-methyltransferase C-terminal" evidence="4">
    <location>
        <begin position="184"/>
        <end position="363"/>
    </location>
</feature>
<dbReference type="InterPro" id="IPR001077">
    <property type="entry name" value="COMT_C"/>
</dbReference>
<dbReference type="PROSITE" id="PS51683">
    <property type="entry name" value="SAM_OMT_II"/>
    <property type="match status" value="1"/>
</dbReference>
<protein>
    <submittedName>
        <fullName evidence="6">Demethylspheroidene O-methyltransferase</fullName>
    </submittedName>
</protein>
<name>A0ABQ4SR79_9HYPH</name>
<dbReference type="SUPFAM" id="SSF46785">
    <property type="entry name" value="Winged helix' DNA-binding domain"/>
    <property type="match status" value="1"/>
</dbReference>
<dbReference type="InterPro" id="IPR012967">
    <property type="entry name" value="COMT_dimerisation"/>
</dbReference>
<accession>A0ABQ4SR79</accession>
<keyword evidence="7" id="KW-1185">Reference proteome</keyword>
<keyword evidence="3" id="KW-0949">S-adenosyl-L-methionine</keyword>
<reference evidence="6" key="2">
    <citation type="submission" date="2021-08" db="EMBL/GenBank/DDBJ databases">
        <authorList>
            <person name="Tani A."/>
            <person name="Ola A."/>
            <person name="Ogura Y."/>
            <person name="Katsura K."/>
            <person name="Hayashi T."/>
        </authorList>
    </citation>
    <scope>NUCLEOTIDE SEQUENCE</scope>
    <source>
        <strain evidence="6">LMG 23639</strain>
    </source>
</reference>
<evidence type="ECO:0000256" key="2">
    <source>
        <dbReference type="ARBA" id="ARBA00022679"/>
    </source>
</evidence>
<proteinExistence type="predicted"/>
<dbReference type="InterPro" id="IPR029063">
    <property type="entry name" value="SAM-dependent_MTases_sf"/>
</dbReference>
<comment type="caution">
    <text evidence="6">The sequence shown here is derived from an EMBL/GenBank/DDBJ whole genome shotgun (WGS) entry which is preliminary data.</text>
</comment>
<dbReference type="CDD" id="cd02440">
    <property type="entry name" value="AdoMet_MTases"/>
    <property type="match status" value="1"/>
</dbReference>
<dbReference type="PANTHER" id="PTHR43712">
    <property type="entry name" value="PUTATIVE (AFU_ORTHOLOGUE AFUA_4G14580)-RELATED"/>
    <property type="match status" value="1"/>
</dbReference>
<dbReference type="Pfam" id="PF08100">
    <property type="entry name" value="Dimerisation"/>
    <property type="match status" value="1"/>
</dbReference>
<dbReference type="RefSeq" id="WP_238273729.1">
    <property type="nucleotide sequence ID" value="NZ_BPQR01000004.1"/>
</dbReference>
<dbReference type="Gene3D" id="3.40.50.150">
    <property type="entry name" value="Vaccinia Virus protein VP39"/>
    <property type="match status" value="1"/>
</dbReference>
<dbReference type="InterPro" id="IPR036390">
    <property type="entry name" value="WH_DNA-bd_sf"/>
</dbReference>
<organism evidence="6 7">
    <name type="scientific">Methylobacterium jeotgali</name>
    <dbReference type="NCBI Taxonomy" id="381630"/>
    <lineage>
        <taxon>Bacteria</taxon>
        <taxon>Pseudomonadati</taxon>
        <taxon>Pseudomonadota</taxon>
        <taxon>Alphaproteobacteria</taxon>
        <taxon>Hyphomicrobiales</taxon>
        <taxon>Methylobacteriaceae</taxon>
        <taxon>Methylobacterium</taxon>
    </lineage>
</organism>
<evidence type="ECO:0000256" key="3">
    <source>
        <dbReference type="ARBA" id="ARBA00022691"/>
    </source>
</evidence>
<dbReference type="PIRSF" id="PIRSF005739">
    <property type="entry name" value="O-mtase"/>
    <property type="match status" value="1"/>
</dbReference>
<dbReference type="InterPro" id="IPR036388">
    <property type="entry name" value="WH-like_DNA-bd_sf"/>
</dbReference>